<sequence>MARRLKQMMEDVRARHDHHTIWLCSDLKKTLCVHWEIDEGFKRRYLTNRANRTSAKSSKYTSGHDVKMAETFKYTDTLKKRFAYQRFADHYETKDDGNNSDVLEVDFDTVWRETASEPYKNRVYGLGLFFGNNLYTSTLGSSSASATSQPVNPEDGVDLREQVLEITWNLHQHAQHIFPQAKVEVGVEAALANGTTDGGTQTRGSGTVGGSVTTKGAPTSSPCLPPQQDQGDDDNDDDYQDL</sequence>
<organism evidence="2 3">
    <name type="scientific">Arachis hypogaea</name>
    <name type="common">Peanut</name>
    <dbReference type="NCBI Taxonomy" id="3818"/>
    <lineage>
        <taxon>Eukaryota</taxon>
        <taxon>Viridiplantae</taxon>
        <taxon>Streptophyta</taxon>
        <taxon>Embryophyta</taxon>
        <taxon>Tracheophyta</taxon>
        <taxon>Spermatophyta</taxon>
        <taxon>Magnoliopsida</taxon>
        <taxon>eudicotyledons</taxon>
        <taxon>Gunneridae</taxon>
        <taxon>Pentapetalae</taxon>
        <taxon>rosids</taxon>
        <taxon>fabids</taxon>
        <taxon>Fabales</taxon>
        <taxon>Fabaceae</taxon>
        <taxon>Papilionoideae</taxon>
        <taxon>50 kb inversion clade</taxon>
        <taxon>dalbergioids sensu lato</taxon>
        <taxon>Dalbergieae</taxon>
        <taxon>Pterocarpus clade</taxon>
        <taxon>Arachis</taxon>
    </lineage>
</organism>
<evidence type="ECO:0000256" key="1">
    <source>
        <dbReference type="SAM" id="MobiDB-lite"/>
    </source>
</evidence>
<reference evidence="2 3" key="1">
    <citation type="submission" date="2019-01" db="EMBL/GenBank/DDBJ databases">
        <title>Sequencing of cultivated peanut Arachis hypogaea provides insights into genome evolution and oil improvement.</title>
        <authorList>
            <person name="Chen X."/>
        </authorList>
    </citation>
    <scope>NUCLEOTIDE SEQUENCE [LARGE SCALE GENOMIC DNA]</scope>
    <source>
        <strain evidence="3">cv. Fuhuasheng</strain>
        <tissue evidence="2">Leaves</tissue>
    </source>
</reference>
<feature type="region of interest" description="Disordered" evidence="1">
    <location>
        <begin position="193"/>
        <end position="242"/>
    </location>
</feature>
<dbReference type="Proteomes" id="UP000289738">
    <property type="component" value="Chromosome B06"/>
</dbReference>
<name>A0A444YSM7_ARAHY</name>
<feature type="compositionally biased region" description="Low complexity" evidence="1">
    <location>
        <begin position="198"/>
        <end position="216"/>
    </location>
</feature>
<protein>
    <submittedName>
        <fullName evidence="2">Uncharacterized protein</fullName>
    </submittedName>
</protein>
<accession>A0A444YSM7</accession>
<feature type="compositionally biased region" description="Acidic residues" evidence="1">
    <location>
        <begin position="230"/>
        <end position="242"/>
    </location>
</feature>
<dbReference type="EMBL" id="SDMP01000016">
    <property type="protein sequence ID" value="RYR04926.1"/>
    <property type="molecule type" value="Genomic_DNA"/>
</dbReference>
<keyword evidence="3" id="KW-1185">Reference proteome</keyword>
<evidence type="ECO:0000313" key="3">
    <source>
        <dbReference type="Proteomes" id="UP000289738"/>
    </source>
</evidence>
<evidence type="ECO:0000313" key="2">
    <source>
        <dbReference type="EMBL" id="RYR04926.1"/>
    </source>
</evidence>
<proteinExistence type="predicted"/>
<comment type="caution">
    <text evidence="2">The sequence shown here is derived from an EMBL/GenBank/DDBJ whole genome shotgun (WGS) entry which is preliminary data.</text>
</comment>
<dbReference type="AlphaFoldDB" id="A0A444YSM7"/>
<gene>
    <name evidence="2" type="ORF">Ahy_B06g084736</name>
</gene>